<reference evidence="1 2" key="1">
    <citation type="submission" date="2019-03" db="EMBL/GenBank/DDBJ databases">
        <title>Single cell metagenomics reveals metabolic interactions within the superorganism composed of flagellate Streblomastix strix and complex community of Bacteroidetes bacteria on its surface.</title>
        <authorList>
            <person name="Treitli S.C."/>
            <person name="Kolisko M."/>
            <person name="Husnik F."/>
            <person name="Keeling P."/>
            <person name="Hampl V."/>
        </authorList>
    </citation>
    <scope>NUCLEOTIDE SEQUENCE [LARGE SCALE GENOMIC DNA]</scope>
    <source>
        <strain evidence="1">ST1C</strain>
    </source>
</reference>
<dbReference type="Proteomes" id="UP000324800">
    <property type="component" value="Unassembled WGS sequence"/>
</dbReference>
<organism evidence="1 2">
    <name type="scientific">Streblomastix strix</name>
    <dbReference type="NCBI Taxonomy" id="222440"/>
    <lineage>
        <taxon>Eukaryota</taxon>
        <taxon>Metamonada</taxon>
        <taxon>Preaxostyla</taxon>
        <taxon>Oxymonadida</taxon>
        <taxon>Streblomastigidae</taxon>
        <taxon>Streblomastix</taxon>
    </lineage>
</organism>
<dbReference type="AlphaFoldDB" id="A0A5J4VSK9"/>
<name>A0A5J4VSK9_9EUKA</name>
<comment type="caution">
    <text evidence="1">The sequence shown here is derived from an EMBL/GenBank/DDBJ whole genome shotgun (WGS) entry which is preliminary data.</text>
</comment>
<proteinExistence type="predicted"/>
<gene>
    <name evidence="1" type="ORF">EZS28_019064</name>
</gene>
<protein>
    <submittedName>
        <fullName evidence="1">Uncharacterized protein</fullName>
    </submittedName>
</protein>
<evidence type="ECO:0000313" key="1">
    <source>
        <dbReference type="EMBL" id="KAA6385410.1"/>
    </source>
</evidence>
<evidence type="ECO:0000313" key="2">
    <source>
        <dbReference type="Proteomes" id="UP000324800"/>
    </source>
</evidence>
<dbReference type="EMBL" id="SNRW01005278">
    <property type="protein sequence ID" value="KAA6385410.1"/>
    <property type="molecule type" value="Genomic_DNA"/>
</dbReference>
<accession>A0A5J4VSK9</accession>
<sequence length="133" mass="15376">MKENSPQDYLNSKICGNFSFEKSRFGEVARSERIEKRTIAPAQKFTTKQGGAFLKEFKNRYNDGYPFTLATFTELIQKDHPQKSLTDGYKQSMLVRRSHDIKSYMLSLLEGLLLDIKQDSAAVYVTKLMEDVY</sequence>